<dbReference type="GO" id="GO:0016491">
    <property type="term" value="F:oxidoreductase activity"/>
    <property type="evidence" value="ECO:0007669"/>
    <property type="project" value="InterPro"/>
</dbReference>
<dbReference type="PANTHER" id="PTHR30157">
    <property type="entry name" value="FERRIC REDUCTASE, NADPH-DEPENDENT"/>
    <property type="match status" value="1"/>
</dbReference>
<organism evidence="2 3">
    <name type="scientific">Gordonia mangrovi</name>
    <dbReference type="NCBI Taxonomy" id="2665643"/>
    <lineage>
        <taxon>Bacteria</taxon>
        <taxon>Bacillati</taxon>
        <taxon>Actinomycetota</taxon>
        <taxon>Actinomycetes</taxon>
        <taxon>Mycobacteriales</taxon>
        <taxon>Gordoniaceae</taxon>
        <taxon>Gordonia</taxon>
    </lineage>
</organism>
<dbReference type="InterPro" id="IPR039261">
    <property type="entry name" value="FNR_nucleotide-bd"/>
</dbReference>
<evidence type="ECO:0000259" key="1">
    <source>
        <dbReference type="PROSITE" id="PS51384"/>
    </source>
</evidence>
<dbReference type="Pfam" id="PF04954">
    <property type="entry name" value="SIP"/>
    <property type="match status" value="1"/>
</dbReference>
<accession>A0A6L7GQ41</accession>
<sequence length="251" mass="27459">MVEQTKSKSRGWQGAVLKMLGADDYEFTVTSNEPVTDQYIRLGVTGGGLLTDRPVNPAMWVRIWFENKHGKLHQRAYTLVDPDPASDSFFLEFALHDGAATRWAQAARPGDTISSTFMGSKFTFPDPAPQGWLIAGDAAALPAINSLLDAISASSNPSAAATVWFEYAHDSDKALPLRLRDQDTVNWIRRDGPALSDAVRDAAFDATGHFGFVALDMKSTRAVSASFKNDYQLGKANVKAQAYWRENGPES</sequence>
<proteinExistence type="predicted"/>
<dbReference type="PANTHER" id="PTHR30157:SF0">
    <property type="entry name" value="NADPH-DEPENDENT FERRIC-CHELATE REDUCTASE"/>
    <property type="match status" value="1"/>
</dbReference>
<name>A0A6L7GQ41_9ACTN</name>
<dbReference type="Proteomes" id="UP000475545">
    <property type="component" value="Unassembled WGS sequence"/>
</dbReference>
<evidence type="ECO:0000313" key="2">
    <source>
        <dbReference type="EMBL" id="MXP21996.1"/>
    </source>
</evidence>
<reference evidence="2 3" key="1">
    <citation type="submission" date="2019-11" db="EMBL/GenBank/DDBJ databases">
        <title>Gordonia sp. nov., a novel actinobacterium isolated from mangrove soil in Hainan.</title>
        <authorList>
            <person name="Huang X."/>
            <person name="Xie Y."/>
            <person name="Chu X."/>
            <person name="Xiao K."/>
        </authorList>
    </citation>
    <scope>NUCLEOTIDE SEQUENCE [LARGE SCALE GENOMIC DNA]</scope>
    <source>
        <strain evidence="2 3">HNM0687</strain>
    </source>
</reference>
<dbReference type="InterPro" id="IPR017938">
    <property type="entry name" value="Riboflavin_synthase-like_b-brl"/>
</dbReference>
<keyword evidence="3" id="KW-1185">Reference proteome</keyword>
<dbReference type="SUPFAM" id="SSF63380">
    <property type="entry name" value="Riboflavin synthase domain-like"/>
    <property type="match status" value="1"/>
</dbReference>
<dbReference type="EMBL" id="WMBR01000002">
    <property type="protein sequence ID" value="MXP21996.1"/>
    <property type="molecule type" value="Genomic_DNA"/>
</dbReference>
<dbReference type="Gene3D" id="3.40.50.80">
    <property type="entry name" value="Nucleotide-binding domain of ferredoxin-NADP reductase (FNR) module"/>
    <property type="match status" value="1"/>
</dbReference>
<dbReference type="InterPro" id="IPR017927">
    <property type="entry name" value="FAD-bd_FR_type"/>
</dbReference>
<dbReference type="AlphaFoldDB" id="A0A6L7GQ41"/>
<dbReference type="InterPro" id="IPR007037">
    <property type="entry name" value="SIP_rossman_dom"/>
</dbReference>
<comment type="caution">
    <text evidence="2">The sequence shown here is derived from an EMBL/GenBank/DDBJ whole genome shotgun (WGS) entry which is preliminary data.</text>
</comment>
<dbReference type="Gene3D" id="2.40.30.10">
    <property type="entry name" value="Translation factors"/>
    <property type="match status" value="1"/>
</dbReference>
<feature type="domain" description="FAD-binding FR-type" evidence="1">
    <location>
        <begin position="22"/>
        <end position="127"/>
    </location>
</feature>
<protein>
    <submittedName>
        <fullName evidence="2">Siderophore-interacting protein</fullName>
    </submittedName>
</protein>
<dbReference type="PROSITE" id="PS51384">
    <property type="entry name" value="FAD_FR"/>
    <property type="match status" value="1"/>
</dbReference>
<dbReference type="CDD" id="cd06193">
    <property type="entry name" value="siderophore_interacting"/>
    <property type="match status" value="1"/>
</dbReference>
<dbReference type="InterPro" id="IPR039374">
    <property type="entry name" value="SIP_fam"/>
</dbReference>
<dbReference type="Pfam" id="PF08021">
    <property type="entry name" value="FAD_binding_9"/>
    <property type="match status" value="1"/>
</dbReference>
<dbReference type="InterPro" id="IPR013113">
    <property type="entry name" value="SIP_FAD-bd"/>
</dbReference>
<gene>
    <name evidence="2" type="ORF">GIY30_11620</name>
</gene>
<evidence type="ECO:0000313" key="3">
    <source>
        <dbReference type="Proteomes" id="UP000475545"/>
    </source>
</evidence>